<gene>
    <name evidence="1" type="ORF">WL29_21905</name>
</gene>
<protein>
    <submittedName>
        <fullName evidence="1">Uncharacterized protein</fullName>
    </submittedName>
</protein>
<sequence length="155" mass="17682">MAARTTDWDLLELFKKLAVSKLFADAVKPYCYADLITAACRRIKDEEVPFLLKAVERTDAARMVREVLSQEDADVVLRQVVRRAFLHAPREEAPLMEVFRWCERTGITPERGHTLALAIEAKMDMDDLDTICDLTHDAYYPTLRSRRAEALALAA</sequence>
<dbReference type="AlphaFoldDB" id="A0A106QCZ9"/>
<evidence type="ECO:0000313" key="1">
    <source>
        <dbReference type="EMBL" id="KWA84023.1"/>
    </source>
</evidence>
<organism evidence="1 2">
    <name type="scientific">Burkholderia ubonensis</name>
    <dbReference type="NCBI Taxonomy" id="101571"/>
    <lineage>
        <taxon>Bacteria</taxon>
        <taxon>Pseudomonadati</taxon>
        <taxon>Pseudomonadota</taxon>
        <taxon>Betaproteobacteria</taxon>
        <taxon>Burkholderiales</taxon>
        <taxon>Burkholderiaceae</taxon>
        <taxon>Burkholderia</taxon>
        <taxon>Burkholderia cepacia complex</taxon>
    </lineage>
</organism>
<dbReference type="Proteomes" id="UP000060630">
    <property type="component" value="Unassembled WGS sequence"/>
</dbReference>
<reference evidence="1 2" key="1">
    <citation type="submission" date="2015-11" db="EMBL/GenBank/DDBJ databases">
        <title>Expanding the genomic diversity of Burkholderia species for the development of highly accurate diagnostics.</title>
        <authorList>
            <person name="Sahl J."/>
            <person name="Keim P."/>
            <person name="Wagner D."/>
        </authorList>
    </citation>
    <scope>NUCLEOTIDE SEQUENCE [LARGE SCALE GENOMIC DNA]</scope>
    <source>
        <strain evidence="1 2">MSMB2087WGS</strain>
    </source>
</reference>
<dbReference type="EMBL" id="LPHD01000049">
    <property type="protein sequence ID" value="KWA84023.1"/>
    <property type="molecule type" value="Genomic_DNA"/>
</dbReference>
<accession>A0A106QCZ9</accession>
<comment type="caution">
    <text evidence="1">The sequence shown here is derived from an EMBL/GenBank/DDBJ whole genome shotgun (WGS) entry which is preliminary data.</text>
</comment>
<name>A0A106QCZ9_9BURK</name>
<evidence type="ECO:0000313" key="2">
    <source>
        <dbReference type="Proteomes" id="UP000060630"/>
    </source>
</evidence>
<proteinExistence type="predicted"/>